<feature type="compositionally biased region" description="Basic and acidic residues" evidence="1">
    <location>
        <begin position="348"/>
        <end position="361"/>
    </location>
</feature>
<feature type="region of interest" description="Disordered" evidence="1">
    <location>
        <begin position="702"/>
        <end position="723"/>
    </location>
</feature>
<feature type="region of interest" description="Disordered" evidence="1">
    <location>
        <begin position="451"/>
        <end position="472"/>
    </location>
</feature>
<organism evidence="2">
    <name type="scientific">Anthurium amnicola</name>
    <dbReference type="NCBI Taxonomy" id="1678845"/>
    <lineage>
        <taxon>Eukaryota</taxon>
        <taxon>Viridiplantae</taxon>
        <taxon>Streptophyta</taxon>
        <taxon>Embryophyta</taxon>
        <taxon>Tracheophyta</taxon>
        <taxon>Spermatophyta</taxon>
        <taxon>Magnoliopsida</taxon>
        <taxon>Liliopsida</taxon>
        <taxon>Araceae</taxon>
        <taxon>Pothoideae</taxon>
        <taxon>Potheae</taxon>
        <taxon>Anthurium</taxon>
    </lineage>
</organism>
<dbReference type="PANTHER" id="PTHR35767">
    <property type="entry name" value="HAPLESS PROTEIN"/>
    <property type="match status" value="1"/>
</dbReference>
<sequence>HIDQCLSVESSSKQVVIKFSEHKMKPKKKRSMVDIYATAPCCTLEDLNRRNGTNWSSDLTMVLPINETSCTAESKRPRISTLDLIDNQSEEGVYVDSNGTKLRFLSKFKDASHVDGSNPKKFRKQVYDGKNLSSGKKNRLSAKYKKYLKFQIQSRKVGSMQSKGEIHKLTEGRLHVDTHQEEKKASRTSISQEQIKGREPGNVGRLICSERSGLSKHLNNKVSHIKPRSSSSSFHHTLVKGDHTVTSNSYATRNFRAFATSSDDFSSLKTKSIDTLSNAVFETDGCGKHSAVTPEKYARSVGSHSPTCNGLMLKVPRSSRSCISFPRSKRTDGNVVHRTDELQNSAKETSEISHPPSEKAKRNSRILSIERSSFPIEAIKCTEVVKSVISKRMRRCRHAEKTGKEEKEFPTELSEGCHRSQALNNIGSACNNETNGTRKSNDSSKFWRTENRDNIGQASPSPSNGMDCGEDEVDSHPLDVEECIALKQMQICHTEVAQVGLPVETYNFKSMGKYSPEKAVASHSSGEVTTEDHGAVSCDRLEICPLEDPRESSVEKEATIASSFPRLLGDQGMHCGVIAGDEIISKDIQMVGQLELSVNDDSGLMPQNLQCKTDAVFVQGSSSCLIGPRDTSFELHDDSSVTSGRVATSQDNNIVGNGGPSGSPASSMSTVSHSSMEDLKFKNLELEASEEPVEIQEKMRPNCSNDLPLLHNGSRRGAKRTNPQERIQEVKPNAAAEQTEKRWDGQFHCCSQRGSISQESQLLSQSVTKANHVVSSVYVRPVFSSFHTRSTCISEALPVPILESPTDSISAKASSDSAQKFPTCSNFRLASSSCSTPSQSASSPILRLMGKDLMLTNSGVHHRNLAVHCSSINTSNARYSSLPGFSCRCSVSNQLNVPQSYDFLEGSMLVRWHSSNNQTCVPPTFEPTGCFLGSTLQNGMVAKTNSPFHQKRSNEQWNSSAVCNLEKACLPQQQHNLIYLTQAPIQERERIVIDDSSELDGEVSGSLLSPASILAPTFSGSELGPARTFSYFSSQNPFQSSEMGCGLKSGLPVSCARANSDSTKLGSTSEASGPLLSSPFVAPSSSAGHLAPTICHPTRFR</sequence>
<feature type="compositionally biased region" description="Polar residues" evidence="1">
    <location>
        <begin position="640"/>
        <end position="655"/>
    </location>
</feature>
<protein>
    <submittedName>
        <fullName evidence="2">Uncharacterized protein</fullName>
    </submittedName>
</protein>
<name>A0A1D1Z6Z9_9ARAE</name>
<dbReference type="EMBL" id="GDJX01005275">
    <property type="protein sequence ID" value="JAT62661.1"/>
    <property type="molecule type" value="Transcribed_RNA"/>
</dbReference>
<evidence type="ECO:0000313" key="2">
    <source>
        <dbReference type="EMBL" id="JAT62661.1"/>
    </source>
</evidence>
<feature type="non-terminal residue" evidence="2">
    <location>
        <position position="1"/>
    </location>
</feature>
<gene>
    <name evidence="2" type="ORF">g.76099</name>
</gene>
<dbReference type="AlphaFoldDB" id="A0A1D1Z6Z9"/>
<feature type="region of interest" description="Disordered" evidence="1">
    <location>
        <begin position="178"/>
        <end position="197"/>
    </location>
</feature>
<feature type="region of interest" description="Disordered" evidence="1">
    <location>
        <begin position="340"/>
        <end position="364"/>
    </location>
</feature>
<dbReference type="PANTHER" id="PTHR35767:SF1">
    <property type="entry name" value="HAPLESS PROTEIN"/>
    <property type="match status" value="1"/>
</dbReference>
<reference evidence="2" key="1">
    <citation type="submission" date="2015-07" db="EMBL/GenBank/DDBJ databases">
        <title>Transcriptome Assembly of Anthurium amnicola.</title>
        <authorList>
            <person name="Suzuki J."/>
        </authorList>
    </citation>
    <scope>NUCLEOTIDE SEQUENCE</scope>
</reference>
<accession>A0A1D1Z6Z9</accession>
<feature type="region of interest" description="Disordered" evidence="1">
    <location>
        <begin position="636"/>
        <end position="670"/>
    </location>
</feature>
<feature type="compositionally biased region" description="Polar residues" evidence="1">
    <location>
        <begin position="454"/>
        <end position="464"/>
    </location>
</feature>
<proteinExistence type="predicted"/>
<evidence type="ECO:0000256" key="1">
    <source>
        <dbReference type="SAM" id="MobiDB-lite"/>
    </source>
</evidence>